<evidence type="ECO:0000313" key="5">
    <source>
        <dbReference type="Ensembl" id="ENSLACP00000009757.1"/>
    </source>
</evidence>
<name>H3AJD6_LATCH</name>
<reference evidence="6" key="1">
    <citation type="submission" date="2011-08" db="EMBL/GenBank/DDBJ databases">
        <title>The draft genome of Latimeria chalumnae.</title>
        <authorList>
            <person name="Di Palma F."/>
            <person name="Alfoldi J."/>
            <person name="Johnson J."/>
            <person name="Berlin A."/>
            <person name="Gnerre S."/>
            <person name="Jaffe D."/>
            <person name="MacCallum I."/>
            <person name="Young S."/>
            <person name="Walker B.J."/>
            <person name="Lander E."/>
            <person name="Lindblad-Toh K."/>
        </authorList>
    </citation>
    <scope>NUCLEOTIDE SEQUENCE [LARGE SCALE GENOMIC DNA]</scope>
    <source>
        <strain evidence="6">Wild caught</strain>
    </source>
</reference>
<dbReference type="Ensembl" id="ENSLACT00000009832.1">
    <property type="protein sequence ID" value="ENSLACP00000009757.1"/>
    <property type="gene ID" value="ENSLACG00000008603.1"/>
</dbReference>
<evidence type="ECO:0000313" key="6">
    <source>
        <dbReference type="Proteomes" id="UP000008672"/>
    </source>
</evidence>
<dbReference type="InterPro" id="IPR029063">
    <property type="entry name" value="SAM-dependent_MTases_sf"/>
</dbReference>
<dbReference type="PIRSF" id="PIRSF016616">
    <property type="entry name" value="HHMT"/>
    <property type="match status" value="1"/>
</dbReference>
<evidence type="ECO:0000256" key="2">
    <source>
        <dbReference type="ARBA" id="ARBA00022603"/>
    </source>
</evidence>
<dbReference type="KEGG" id="lcm:102365060"/>
<keyword evidence="3" id="KW-0808">Transferase</keyword>
<evidence type="ECO:0008006" key="7">
    <source>
        <dbReference type="Google" id="ProtNLM"/>
    </source>
</evidence>
<gene>
    <name evidence="5" type="primary">LOC102365060</name>
</gene>
<sequence>MASSMKSLAADPSRYAQVYPVFLSKTNDSQILETFLDEKFTEYVNSFATEKEAIKILGVGSGTGKADLIILKTIQKLYPEVPVIYEVLEPNKKHIIKFKAAISSTPNLKNVTFVWSQQTCEEYEKKVKDEKECKKFDFIHMIHMLYYVKDVASTIGFFRRCLEKTGKLIISIMKGSSGYTVFWNKYGVRLGLSDYNVSSDQVIATLEEQDISYQNIELENELDITDCFKGNETGNLLIDFLTHTCNFNETAPTDLKTEIVEYLRTSEYTSEIGGKIILENKLAVIMVDP</sequence>
<dbReference type="GeneID" id="102365060"/>
<dbReference type="InterPro" id="IPR016673">
    <property type="entry name" value="HHMT-like"/>
</dbReference>
<keyword evidence="4" id="KW-0949">S-adenosyl-L-methionine</keyword>
<dbReference type="InParanoid" id="H3AJD6"/>
<dbReference type="GO" id="GO:0008170">
    <property type="term" value="F:N-methyltransferase activity"/>
    <property type="evidence" value="ECO:0007669"/>
    <property type="project" value="InterPro"/>
</dbReference>
<dbReference type="EMBL" id="AFYH01086988">
    <property type="status" value="NOT_ANNOTATED_CDS"/>
    <property type="molecule type" value="Genomic_DNA"/>
</dbReference>
<dbReference type="OMA" id="TQGAYFC"/>
<dbReference type="HOGENOM" id="CLU_058117_1_0_1"/>
<reference evidence="5" key="3">
    <citation type="submission" date="2025-09" db="UniProtKB">
        <authorList>
            <consortium name="Ensembl"/>
        </authorList>
    </citation>
    <scope>IDENTIFICATION</scope>
</reference>
<dbReference type="GeneTree" id="ENSGT00390000002862"/>
<dbReference type="EMBL" id="AFYH01086990">
    <property type="status" value="NOT_ANNOTATED_CDS"/>
    <property type="molecule type" value="Genomic_DNA"/>
</dbReference>
<dbReference type="Proteomes" id="UP000008672">
    <property type="component" value="Unassembled WGS sequence"/>
</dbReference>
<evidence type="ECO:0000256" key="4">
    <source>
        <dbReference type="ARBA" id="ARBA00022691"/>
    </source>
</evidence>
<keyword evidence="2" id="KW-0489">Methyltransferase</keyword>
<accession>H3AJD6</accession>
<keyword evidence="6" id="KW-1185">Reference proteome</keyword>
<protein>
    <recommendedName>
        <fullName evidence="7">Histamine N-methyltransferase</fullName>
    </recommendedName>
</protein>
<dbReference type="Gene3D" id="3.40.50.150">
    <property type="entry name" value="Vaccinia Virus protein VP39"/>
    <property type="match status" value="1"/>
</dbReference>
<dbReference type="Pfam" id="PF13489">
    <property type="entry name" value="Methyltransf_23"/>
    <property type="match status" value="1"/>
</dbReference>
<dbReference type="OrthoDB" id="5984880at2759"/>
<dbReference type="AlphaFoldDB" id="H3AJD6"/>
<evidence type="ECO:0000256" key="3">
    <source>
        <dbReference type="ARBA" id="ARBA00022679"/>
    </source>
</evidence>
<dbReference type="SUPFAM" id="SSF53335">
    <property type="entry name" value="S-adenosyl-L-methionine-dependent methyltransferases"/>
    <property type="match status" value="1"/>
</dbReference>
<dbReference type="GO" id="GO:0032259">
    <property type="term" value="P:methylation"/>
    <property type="evidence" value="ECO:0007669"/>
    <property type="project" value="UniProtKB-KW"/>
</dbReference>
<dbReference type="RefSeq" id="XP_005997744.1">
    <property type="nucleotide sequence ID" value="XM_005997682.3"/>
</dbReference>
<evidence type="ECO:0000256" key="1">
    <source>
        <dbReference type="ARBA" id="ARBA00011245"/>
    </source>
</evidence>
<dbReference type="PROSITE" id="PS51597">
    <property type="entry name" value="SAM_HNMT"/>
    <property type="match status" value="1"/>
</dbReference>
<proteinExistence type="predicted"/>
<comment type="subunit">
    <text evidence="1">Monomer.</text>
</comment>
<dbReference type="STRING" id="7897.ENSLACP00000009757"/>
<dbReference type="FunFam" id="3.40.50.150:FF:000118">
    <property type="entry name" value="Histamine N-methyltransferase"/>
    <property type="match status" value="1"/>
</dbReference>
<reference evidence="5" key="2">
    <citation type="submission" date="2025-08" db="UniProtKB">
        <authorList>
            <consortium name="Ensembl"/>
        </authorList>
    </citation>
    <scope>IDENTIFICATION</scope>
</reference>
<organism evidence="5 6">
    <name type="scientific">Latimeria chalumnae</name>
    <name type="common">Coelacanth</name>
    <dbReference type="NCBI Taxonomy" id="7897"/>
    <lineage>
        <taxon>Eukaryota</taxon>
        <taxon>Metazoa</taxon>
        <taxon>Chordata</taxon>
        <taxon>Craniata</taxon>
        <taxon>Vertebrata</taxon>
        <taxon>Euteleostomi</taxon>
        <taxon>Coelacanthiformes</taxon>
        <taxon>Coelacanthidae</taxon>
        <taxon>Latimeria</taxon>
    </lineage>
</organism>
<dbReference type="Bgee" id="ENSLACG00000008603">
    <property type="expression patterns" value="Expressed in pelvic fin"/>
</dbReference>
<dbReference type="eggNOG" id="ENOG502QQJ1">
    <property type="taxonomic scope" value="Eukaryota"/>
</dbReference>
<dbReference type="EMBL" id="AFYH01086989">
    <property type="status" value="NOT_ANNOTATED_CDS"/>
    <property type="molecule type" value="Genomic_DNA"/>
</dbReference>